<evidence type="ECO:0000313" key="1">
    <source>
        <dbReference type="EMBL" id="MCT9810287.1"/>
    </source>
</evidence>
<protein>
    <submittedName>
        <fullName evidence="1">Uncharacterized protein</fullName>
    </submittedName>
</protein>
<reference evidence="1 2" key="1">
    <citation type="submission" date="2022-09" db="EMBL/GenBank/DDBJ databases">
        <title>Draft genome of isolate Be4.</title>
        <authorList>
            <person name="Sanchez-Castro I."/>
            <person name="Martinez-Rodriguez P."/>
            <person name="Descostes M."/>
            <person name="Merroun M."/>
        </authorList>
    </citation>
    <scope>NUCLEOTIDE SEQUENCE [LARGE SCALE GENOMIC DNA]</scope>
    <source>
        <strain evidence="1 2">Be4</strain>
    </source>
</reference>
<gene>
    <name evidence="1" type="ORF">N0K08_06565</name>
</gene>
<dbReference type="Proteomes" id="UP001525968">
    <property type="component" value="Unassembled WGS sequence"/>
</dbReference>
<dbReference type="EMBL" id="JAODYH010000003">
    <property type="protein sequence ID" value="MCT9810287.1"/>
    <property type="molecule type" value="Genomic_DNA"/>
</dbReference>
<name>A0ABT2PM05_9BURK</name>
<organism evidence="1 2">
    <name type="scientific">Acidovorax bellezanensis</name>
    <dbReference type="NCBI Taxonomy" id="2976702"/>
    <lineage>
        <taxon>Bacteria</taxon>
        <taxon>Pseudomonadati</taxon>
        <taxon>Pseudomonadota</taxon>
        <taxon>Betaproteobacteria</taxon>
        <taxon>Burkholderiales</taxon>
        <taxon>Comamonadaceae</taxon>
        <taxon>Acidovorax</taxon>
    </lineage>
</organism>
<keyword evidence="2" id="KW-1185">Reference proteome</keyword>
<accession>A0ABT2PM05</accession>
<sequence length="103" mass="11292">MHSEVTVILSPEQEFRADLRGVEPMAHEAARRWLDEQFTTLDCEPLRPSGKVLLADKLLTVAHAAGAARLGNPDWLQAFARAATGVMARPVIRINVPAMTVGY</sequence>
<evidence type="ECO:0000313" key="2">
    <source>
        <dbReference type="Proteomes" id="UP001525968"/>
    </source>
</evidence>
<proteinExistence type="predicted"/>
<dbReference type="RefSeq" id="WP_261499290.1">
    <property type="nucleotide sequence ID" value="NZ_JAODYH010000003.1"/>
</dbReference>
<comment type="caution">
    <text evidence="1">The sequence shown here is derived from an EMBL/GenBank/DDBJ whole genome shotgun (WGS) entry which is preliminary data.</text>
</comment>